<dbReference type="RefSeq" id="WP_073280379.1">
    <property type="nucleotide sequence ID" value="NZ_FRAC01000045.1"/>
</dbReference>
<dbReference type="InterPro" id="IPR003439">
    <property type="entry name" value="ABC_transporter-like_ATP-bd"/>
</dbReference>
<evidence type="ECO:0000313" key="5">
    <source>
        <dbReference type="Proteomes" id="UP000184386"/>
    </source>
</evidence>
<keyword evidence="2 4" id="KW-0067">ATP-binding</keyword>
<sequence>MLQLKNITKKYKDFTAVDDISFEVNKGEIFGLLGPNGAGKSTLVSMIGTILQPTKGEIFIGGISLGDKPCDCKKQMGIVPQELALYQSLNAKDNLEFFGSLYGLYGNRLKQRVSEVLDILKLTDRRNQDISEYSGGMKRRVNLGIALMNSPRLLILDEPTVGIDPQSRSHILDTIRRLNEEEGMTVVYTSHYMEEVEYLCERIGIADHGKLIALGSKDGLKQDLNACDTLTASFGKASPDALGKLESIKGVRKASIEKDTITLLVSPGSNVLDIVDDIKNSGIRLTGFRYDEINLESIFLQLTGKSLRD</sequence>
<dbReference type="GO" id="GO:0016887">
    <property type="term" value="F:ATP hydrolysis activity"/>
    <property type="evidence" value="ECO:0007669"/>
    <property type="project" value="InterPro"/>
</dbReference>
<dbReference type="OrthoDB" id="9804819at2"/>
<protein>
    <submittedName>
        <fullName evidence="4">ABC-2 type transport system ATP-binding protein</fullName>
    </submittedName>
</protein>
<dbReference type="PANTHER" id="PTHR43582">
    <property type="entry name" value="LINEARMYCIN RESISTANCE ATP-BINDING PROTEIN LNRL"/>
    <property type="match status" value="1"/>
</dbReference>
<dbReference type="SMART" id="SM00382">
    <property type="entry name" value="AAA"/>
    <property type="match status" value="1"/>
</dbReference>
<name>A0A1M7CQH2_9FIRM</name>
<keyword evidence="5" id="KW-1185">Reference proteome</keyword>
<dbReference type="Pfam" id="PF00005">
    <property type="entry name" value="ABC_tran"/>
    <property type="match status" value="1"/>
</dbReference>
<dbReference type="STRING" id="1121322.SAMN02745136_05488"/>
<reference evidence="4 5" key="1">
    <citation type="submission" date="2016-11" db="EMBL/GenBank/DDBJ databases">
        <authorList>
            <person name="Jaros S."/>
            <person name="Januszkiewicz K."/>
            <person name="Wedrychowicz H."/>
        </authorList>
    </citation>
    <scope>NUCLEOTIDE SEQUENCE [LARGE SCALE GENOMIC DNA]</scope>
    <source>
        <strain evidence="4 5">DSM 15929</strain>
    </source>
</reference>
<proteinExistence type="predicted"/>
<dbReference type="GO" id="GO:0005524">
    <property type="term" value="F:ATP binding"/>
    <property type="evidence" value="ECO:0007669"/>
    <property type="project" value="UniProtKB-KW"/>
</dbReference>
<organism evidence="4 5">
    <name type="scientific">Anaerocolumna jejuensis DSM 15929</name>
    <dbReference type="NCBI Taxonomy" id="1121322"/>
    <lineage>
        <taxon>Bacteria</taxon>
        <taxon>Bacillati</taxon>
        <taxon>Bacillota</taxon>
        <taxon>Clostridia</taxon>
        <taxon>Lachnospirales</taxon>
        <taxon>Lachnospiraceae</taxon>
        <taxon>Anaerocolumna</taxon>
    </lineage>
</organism>
<feature type="domain" description="ABC transporter" evidence="3">
    <location>
        <begin position="2"/>
        <end position="233"/>
    </location>
</feature>
<dbReference type="InterPro" id="IPR017871">
    <property type="entry name" value="ABC_transporter-like_CS"/>
</dbReference>
<dbReference type="AlphaFoldDB" id="A0A1M7CQH2"/>
<keyword evidence="1" id="KW-0547">Nucleotide-binding</keyword>
<dbReference type="PROSITE" id="PS00211">
    <property type="entry name" value="ABC_TRANSPORTER_1"/>
    <property type="match status" value="1"/>
</dbReference>
<accession>A0A1M7CQH2</accession>
<gene>
    <name evidence="4" type="ORF">SAMN02745136_05488</name>
</gene>
<dbReference type="InterPro" id="IPR027417">
    <property type="entry name" value="P-loop_NTPase"/>
</dbReference>
<dbReference type="PANTHER" id="PTHR43582:SF2">
    <property type="entry name" value="LINEARMYCIN RESISTANCE ATP-BINDING PROTEIN LNRL"/>
    <property type="match status" value="1"/>
</dbReference>
<dbReference type="PROSITE" id="PS50893">
    <property type="entry name" value="ABC_TRANSPORTER_2"/>
    <property type="match status" value="1"/>
</dbReference>
<evidence type="ECO:0000259" key="3">
    <source>
        <dbReference type="PROSITE" id="PS50893"/>
    </source>
</evidence>
<dbReference type="Proteomes" id="UP000184386">
    <property type="component" value="Unassembled WGS sequence"/>
</dbReference>
<dbReference type="InterPro" id="IPR003593">
    <property type="entry name" value="AAA+_ATPase"/>
</dbReference>
<evidence type="ECO:0000313" key="4">
    <source>
        <dbReference type="EMBL" id="SHL69442.1"/>
    </source>
</evidence>
<dbReference type="SUPFAM" id="SSF52540">
    <property type="entry name" value="P-loop containing nucleoside triphosphate hydrolases"/>
    <property type="match status" value="1"/>
</dbReference>
<dbReference type="EMBL" id="FRAC01000045">
    <property type="protein sequence ID" value="SHL69442.1"/>
    <property type="molecule type" value="Genomic_DNA"/>
</dbReference>
<dbReference type="Gene3D" id="3.40.50.300">
    <property type="entry name" value="P-loop containing nucleotide triphosphate hydrolases"/>
    <property type="match status" value="1"/>
</dbReference>
<evidence type="ECO:0000256" key="1">
    <source>
        <dbReference type="ARBA" id="ARBA00022741"/>
    </source>
</evidence>
<evidence type="ECO:0000256" key="2">
    <source>
        <dbReference type="ARBA" id="ARBA00022840"/>
    </source>
</evidence>